<dbReference type="RefSeq" id="WP_190417008.1">
    <property type="nucleotide sequence ID" value="NZ_JAMPKK010000088.1"/>
</dbReference>
<dbReference type="InterPro" id="IPR010985">
    <property type="entry name" value="Ribbon_hlx_hlx"/>
</dbReference>
<keyword evidence="2" id="KW-1185">Reference proteome</keyword>
<protein>
    <submittedName>
        <fullName evidence="1">Uncharacterized protein</fullName>
    </submittedName>
</protein>
<comment type="caution">
    <text evidence="1">The sequence shown here is derived from an EMBL/GenBank/DDBJ whole genome shotgun (WGS) entry which is preliminary data.</text>
</comment>
<evidence type="ECO:0000313" key="1">
    <source>
        <dbReference type="EMBL" id="MEP0867804.1"/>
    </source>
</evidence>
<dbReference type="SUPFAM" id="SSF47598">
    <property type="entry name" value="Ribbon-helix-helix"/>
    <property type="match status" value="1"/>
</dbReference>
<organism evidence="1 2">
    <name type="scientific">Funiculus sociatus GB2-A5</name>
    <dbReference type="NCBI Taxonomy" id="2933946"/>
    <lineage>
        <taxon>Bacteria</taxon>
        <taxon>Bacillati</taxon>
        <taxon>Cyanobacteriota</taxon>
        <taxon>Cyanophyceae</taxon>
        <taxon>Coleofasciculales</taxon>
        <taxon>Coleofasciculaceae</taxon>
        <taxon>Funiculus</taxon>
    </lineage>
</organism>
<name>A0ABV0JXF4_9CYAN</name>
<dbReference type="EMBL" id="JAMPKK010000088">
    <property type="protein sequence ID" value="MEP0867804.1"/>
    <property type="molecule type" value="Genomic_DNA"/>
</dbReference>
<sequence length="95" mass="10663">MSDTKTQLATFRVEPELWEEFKAQARRNGKTASDALTDFVQNYVAAGDVLASAFPAEIDNLESRIEERVTEAIAPIRQELAELRAELRGKLRRAA</sequence>
<gene>
    <name evidence="1" type="ORF">NDI37_25495</name>
</gene>
<dbReference type="Gene3D" id="1.10.1220.10">
    <property type="entry name" value="Met repressor-like"/>
    <property type="match status" value="1"/>
</dbReference>
<reference evidence="1 2" key="1">
    <citation type="submission" date="2022-04" db="EMBL/GenBank/DDBJ databases">
        <title>Positive selection, recombination, and allopatry shape intraspecific diversity of widespread and dominant cyanobacteria.</title>
        <authorList>
            <person name="Wei J."/>
            <person name="Shu W."/>
            <person name="Hu C."/>
        </authorList>
    </citation>
    <scope>NUCLEOTIDE SEQUENCE [LARGE SCALE GENOMIC DNA]</scope>
    <source>
        <strain evidence="1 2">GB2-A5</strain>
    </source>
</reference>
<dbReference type="Proteomes" id="UP001442494">
    <property type="component" value="Unassembled WGS sequence"/>
</dbReference>
<accession>A0ABV0JXF4</accession>
<evidence type="ECO:0000313" key="2">
    <source>
        <dbReference type="Proteomes" id="UP001442494"/>
    </source>
</evidence>
<proteinExistence type="predicted"/>
<dbReference type="InterPro" id="IPR013321">
    <property type="entry name" value="Arc_rbn_hlx_hlx"/>
</dbReference>